<dbReference type="PANTHER" id="PTHR23232:SF142">
    <property type="entry name" value="GASTRULA ZINC FINGER PROTEIN XLCGF57.1-LIKE-RELATED"/>
    <property type="match status" value="1"/>
</dbReference>
<protein>
    <recommendedName>
        <fullName evidence="1">KRAB domain-containing protein</fullName>
    </recommendedName>
</protein>
<dbReference type="GO" id="GO:0006355">
    <property type="term" value="P:regulation of DNA-templated transcription"/>
    <property type="evidence" value="ECO:0007669"/>
    <property type="project" value="InterPro"/>
</dbReference>
<dbReference type="CDD" id="cd07765">
    <property type="entry name" value="KRAB_A-box"/>
    <property type="match status" value="1"/>
</dbReference>
<dbReference type="SUPFAM" id="SSF109640">
    <property type="entry name" value="KRAB domain (Kruppel-associated box)"/>
    <property type="match status" value="1"/>
</dbReference>
<name>A0A8C0WKM5_CASCN</name>
<reference evidence="2" key="1">
    <citation type="submission" date="2023-09" db="UniProtKB">
        <authorList>
            <consortium name="Ensembl"/>
        </authorList>
    </citation>
    <scope>IDENTIFICATION</scope>
</reference>
<dbReference type="Gene3D" id="6.10.140.140">
    <property type="match status" value="1"/>
</dbReference>
<dbReference type="SMART" id="SM00349">
    <property type="entry name" value="KRAB"/>
    <property type="match status" value="1"/>
</dbReference>
<dbReference type="PROSITE" id="PS50805">
    <property type="entry name" value="KRAB"/>
    <property type="match status" value="1"/>
</dbReference>
<dbReference type="AlphaFoldDB" id="A0A8C0WKM5"/>
<accession>A0A8C0WKM5</accession>
<evidence type="ECO:0000259" key="1">
    <source>
        <dbReference type="PROSITE" id="PS50805"/>
    </source>
</evidence>
<dbReference type="InterPro" id="IPR036051">
    <property type="entry name" value="KRAB_dom_sf"/>
</dbReference>
<proteinExistence type="predicted"/>
<feature type="domain" description="KRAB" evidence="1">
    <location>
        <begin position="7"/>
        <end position="89"/>
    </location>
</feature>
<dbReference type="Ensembl" id="ENSCCNT00000012594.1">
    <property type="protein sequence ID" value="ENSCCNP00000009570.1"/>
    <property type="gene ID" value="ENSCCNG00000010087.1"/>
</dbReference>
<dbReference type="InterPro" id="IPR001909">
    <property type="entry name" value="KRAB"/>
</dbReference>
<dbReference type="Pfam" id="PF01352">
    <property type="entry name" value="KRAB"/>
    <property type="match status" value="1"/>
</dbReference>
<dbReference type="PANTHER" id="PTHR23232">
    <property type="entry name" value="KRAB DOMAIN C2H2 ZINC FINGER"/>
    <property type="match status" value="1"/>
</dbReference>
<organism evidence="2">
    <name type="scientific">Castor canadensis</name>
    <name type="common">American beaver</name>
    <dbReference type="NCBI Taxonomy" id="51338"/>
    <lineage>
        <taxon>Eukaryota</taxon>
        <taxon>Metazoa</taxon>
        <taxon>Chordata</taxon>
        <taxon>Craniata</taxon>
        <taxon>Vertebrata</taxon>
        <taxon>Euteleostomi</taxon>
        <taxon>Mammalia</taxon>
        <taxon>Eutheria</taxon>
        <taxon>Euarchontoglires</taxon>
        <taxon>Glires</taxon>
        <taxon>Rodentia</taxon>
        <taxon>Castorimorpha</taxon>
        <taxon>Castoridae</taxon>
        <taxon>Castor</taxon>
    </lineage>
</organism>
<dbReference type="InterPro" id="IPR050169">
    <property type="entry name" value="Krueppel_C2H2_ZnF"/>
</dbReference>
<evidence type="ECO:0000313" key="2">
    <source>
        <dbReference type="Ensembl" id="ENSCCNP00000009570.1"/>
    </source>
</evidence>
<sequence length="89" mass="10616">VGSLSSLTFDDVAVNFTLEEWGCLDPSQKKLYREVMLEIYSKVYYIEENENIEEDFRNPRRNMIPEVLERLHKHKQHIQCGEARKLCLE</sequence>